<evidence type="ECO:0008006" key="2">
    <source>
        <dbReference type="Google" id="ProtNLM"/>
    </source>
</evidence>
<dbReference type="EMBL" id="VSSQ01053574">
    <property type="protein sequence ID" value="MPN07592.1"/>
    <property type="molecule type" value="Genomic_DNA"/>
</dbReference>
<dbReference type="Gene3D" id="2.60.40.3080">
    <property type="match status" value="1"/>
</dbReference>
<name>A0A645F264_9ZZZZ</name>
<organism evidence="1">
    <name type="scientific">bioreactor metagenome</name>
    <dbReference type="NCBI Taxonomy" id="1076179"/>
    <lineage>
        <taxon>unclassified sequences</taxon>
        <taxon>metagenomes</taxon>
        <taxon>ecological metagenomes</taxon>
    </lineage>
</organism>
<dbReference type="InterPro" id="IPR021638">
    <property type="entry name" value="DUF3244"/>
</dbReference>
<comment type="caution">
    <text evidence="1">The sequence shown here is derived from an EMBL/GenBank/DDBJ whole genome shotgun (WGS) entry which is preliminary data.</text>
</comment>
<accession>A0A645F264</accession>
<evidence type="ECO:0000313" key="1">
    <source>
        <dbReference type="EMBL" id="MPN07592.1"/>
    </source>
</evidence>
<proteinExistence type="predicted"/>
<gene>
    <name evidence="1" type="ORF">SDC9_154863</name>
</gene>
<dbReference type="Pfam" id="PF11589">
    <property type="entry name" value="DUF3244"/>
    <property type="match status" value="1"/>
</dbReference>
<protein>
    <recommendedName>
        <fullName evidence="2">DUF3244 domain-containing protein</fullName>
    </recommendedName>
</protein>
<dbReference type="AlphaFoldDB" id="A0A645F264"/>
<reference evidence="1" key="1">
    <citation type="submission" date="2019-08" db="EMBL/GenBank/DDBJ databases">
        <authorList>
            <person name="Kucharzyk K."/>
            <person name="Murdoch R.W."/>
            <person name="Higgins S."/>
            <person name="Loffler F."/>
        </authorList>
    </citation>
    <scope>NUCLEOTIDE SEQUENCE</scope>
</reference>
<sequence length="132" mass="14043">MKKIVLCAVCAGWLFFPVTVNSKIAAYPDSKEVFETEPIDLKGELDPGPGLRSGGDVVSAEVRGNVVMVLFHKDAGNLLITLTNGMGDTVYDATVNTSVQQQVFVPLSGLLSGIYTITFSNGSGALWGDFEI</sequence>